<reference evidence="1" key="1">
    <citation type="journal article" date="2021" name="Proc. Natl. Acad. Sci. U.S.A.">
        <title>A Catalog of Tens of Thousands of Viruses from Human Metagenomes Reveals Hidden Associations with Chronic Diseases.</title>
        <authorList>
            <person name="Tisza M.J."/>
            <person name="Buck C.B."/>
        </authorList>
    </citation>
    <scope>NUCLEOTIDE SEQUENCE</scope>
    <source>
        <strain evidence="1">CtYsL76</strain>
    </source>
</reference>
<name>A0A8S5QLN6_9CAUD</name>
<sequence>MFLFALGIHLYGIYDVKKVNKIIPNDYETEYITEVSNVFTVSYTRHDTLNQILYKNVDLTKN</sequence>
<protein>
    <submittedName>
        <fullName evidence="1">Uncharacterized protein</fullName>
    </submittedName>
</protein>
<evidence type="ECO:0000313" key="1">
    <source>
        <dbReference type="EMBL" id="DAE19992.1"/>
    </source>
</evidence>
<organism evidence="1">
    <name type="scientific">CrAss-like virus sp. ctYsL76</name>
    <dbReference type="NCBI Taxonomy" id="2826826"/>
    <lineage>
        <taxon>Viruses</taxon>
        <taxon>Duplodnaviria</taxon>
        <taxon>Heunggongvirae</taxon>
        <taxon>Uroviricota</taxon>
        <taxon>Caudoviricetes</taxon>
        <taxon>Crassvirales</taxon>
    </lineage>
</organism>
<dbReference type="EMBL" id="BK015689">
    <property type="protein sequence ID" value="DAE19992.1"/>
    <property type="molecule type" value="Genomic_DNA"/>
</dbReference>
<proteinExistence type="predicted"/>
<accession>A0A8S5QLN6</accession>